<gene>
    <name evidence="1" type="ORF">QLS71_016270</name>
</gene>
<name>A0AAU7EEU1_9FLAO</name>
<dbReference type="EMBL" id="CP155618">
    <property type="protein sequence ID" value="XBL13865.1"/>
    <property type="molecule type" value="Genomic_DNA"/>
</dbReference>
<dbReference type="RefSeq" id="WP_308992737.1">
    <property type="nucleotide sequence ID" value="NZ_CP155618.1"/>
</dbReference>
<evidence type="ECO:0000313" key="2">
    <source>
        <dbReference type="Proteomes" id="UP001224325"/>
    </source>
</evidence>
<dbReference type="KEGG" id="mlil:QLS71_016270"/>
<sequence length="67" mass="7612">MQRIQTDPAFANLKANMQEFAAASKLSKAIRTGFFETAMQFKDSLTIRILKSHTAQLNKRPKNATHF</sequence>
<accession>A0AAU7EEU1</accession>
<organism evidence="1 2">
    <name type="scientific">Mariniflexile litorale</name>
    <dbReference type="NCBI Taxonomy" id="3045158"/>
    <lineage>
        <taxon>Bacteria</taxon>
        <taxon>Pseudomonadati</taxon>
        <taxon>Bacteroidota</taxon>
        <taxon>Flavobacteriia</taxon>
        <taxon>Flavobacteriales</taxon>
        <taxon>Flavobacteriaceae</taxon>
        <taxon>Mariniflexile</taxon>
    </lineage>
</organism>
<dbReference type="Proteomes" id="UP001224325">
    <property type="component" value="Chromosome"/>
</dbReference>
<keyword evidence="2" id="KW-1185">Reference proteome</keyword>
<proteinExistence type="predicted"/>
<evidence type="ECO:0000313" key="1">
    <source>
        <dbReference type="EMBL" id="XBL13865.1"/>
    </source>
</evidence>
<dbReference type="AlphaFoldDB" id="A0AAU7EEU1"/>
<protein>
    <submittedName>
        <fullName evidence="1">Uncharacterized protein</fullName>
    </submittedName>
</protein>
<reference evidence="1" key="1">
    <citation type="submission" date="2024-04" db="EMBL/GenBank/DDBJ databases">
        <title>Mariniflexile litorale, isolated from the shallow sediments of the Sea of Japan.</title>
        <authorList>
            <person name="Romanenko L."/>
            <person name="Isaeva M."/>
        </authorList>
    </citation>
    <scope>NUCLEOTIDE SEQUENCE [LARGE SCALE GENOMIC DNA]</scope>
    <source>
        <strain evidence="1">KMM 9835</strain>
    </source>
</reference>